<dbReference type="GO" id="GO:0005634">
    <property type="term" value="C:nucleus"/>
    <property type="evidence" value="ECO:0007669"/>
    <property type="project" value="UniProtKB-SubCell"/>
</dbReference>
<dbReference type="Proteomes" id="UP000092462">
    <property type="component" value="Unassembled WGS sequence"/>
</dbReference>
<comment type="subcellular location">
    <subcellularLocation>
        <location evidence="1 8">Nucleus</location>
    </subcellularLocation>
</comment>
<dbReference type="InterPro" id="IPR028884">
    <property type="entry name" value="Trm82"/>
</dbReference>
<evidence type="ECO:0000256" key="7">
    <source>
        <dbReference type="ARBA" id="ARBA00093542"/>
    </source>
</evidence>
<dbReference type="EnsemblMetazoa" id="PPAI001227-RA">
    <property type="protein sequence ID" value="PPAI001227-PA"/>
    <property type="gene ID" value="PPAI001227"/>
</dbReference>
<dbReference type="SMART" id="SM00320">
    <property type="entry name" value="WD40"/>
    <property type="match status" value="3"/>
</dbReference>
<dbReference type="VEuPathDB" id="VectorBase:PPAPM1_008190"/>
<comment type="pathway">
    <text evidence="8">tRNA modification; N(7)-methylguanine-tRNA biosynthesis.</text>
</comment>
<name>A0A1B0D1K4_PHLPP</name>
<dbReference type="SUPFAM" id="SSF50978">
    <property type="entry name" value="WD40 repeat-like"/>
    <property type="match status" value="1"/>
</dbReference>
<dbReference type="VEuPathDB" id="VectorBase:PPAI001227"/>
<evidence type="ECO:0000256" key="5">
    <source>
        <dbReference type="ARBA" id="ARBA00023242"/>
    </source>
</evidence>
<evidence type="ECO:0000256" key="6">
    <source>
        <dbReference type="ARBA" id="ARBA00093337"/>
    </source>
</evidence>
<evidence type="ECO:0000256" key="8">
    <source>
        <dbReference type="HAMAP-Rule" id="MF_03056"/>
    </source>
</evidence>
<sequence length="380" mass="42778">MFIFSPSGAVNYLVLAAGKCILSLEVGTSEISSFNLPERKDPAEADDEDDSKTKSSGEINRDIQNCAVFGNKFLAITTNDKCLFVFSVTNWHPLEANLIAERKIPRVSSATCFSRDGKCLLVADKSGDCTKYNCSQENLPEQQLGGHLSIVTDILLTADEKFFITSDRDEKIRVTKFPESYEIETYCMGHREFVSKIDLLPHDESLLVSLSGDSSIRLWEYLKGKEIYRIDLPGAGIQMVCRAEGSSSRSSSLFAVYINETDSLVIIRISGSSSFQHEIVKTISTEDFFVDSLNFSNSQLLVFGVSQKDDYHAEIRAFDTSNWDPIDLSRVNESLKDRLGSFRNNNPGETISGLFKKKYSNIEEYHERKRKRLELKKANK</sequence>
<keyword evidence="3 8" id="KW-0819">tRNA processing</keyword>
<dbReference type="GO" id="GO:0005829">
    <property type="term" value="C:cytosol"/>
    <property type="evidence" value="ECO:0007669"/>
    <property type="project" value="TreeGrafter"/>
</dbReference>
<proteinExistence type="inferred from homology"/>
<evidence type="ECO:0000256" key="4">
    <source>
        <dbReference type="ARBA" id="ARBA00022737"/>
    </source>
</evidence>
<dbReference type="InterPro" id="IPR015943">
    <property type="entry name" value="WD40/YVTN_repeat-like_dom_sf"/>
</dbReference>
<dbReference type="AlphaFoldDB" id="A0A1B0D1K4"/>
<dbReference type="Gene3D" id="2.130.10.10">
    <property type="entry name" value="YVTN repeat-like/Quinoprotein amine dehydrogenase"/>
    <property type="match status" value="2"/>
</dbReference>
<protein>
    <submittedName>
        <fullName evidence="9">tRNA (guanine-N(7)-)-methyltransferase non-catalytic subunit wuho</fullName>
    </submittedName>
</protein>
<evidence type="ECO:0000313" key="10">
    <source>
        <dbReference type="Proteomes" id="UP000092462"/>
    </source>
</evidence>
<organism evidence="9 10">
    <name type="scientific">Phlebotomus papatasi</name>
    <name type="common">Sandfly</name>
    <dbReference type="NCBI Taxonomy" id="29031"/>
    <lineage>
        <taxon>Eukaryota</taxon>
        <taxon>Metazoa</taxon>
        <taxon>Ecdysozoa</taxon>
        <taxon>Arthropoda</taxon>
        <taxon>Hexapoda</taxon>
        <taxon>Insecta</taxon>
        <taxon>Pterygota</taxon>
        <taxon>Neoptera</taxon>
        <taxon>Endopterygota</taxon>
        <taxon>Diptera</taxon>
        <taxon>Nematocera</taxon>
        <taxon>Psychodoidea</taxon>
        <taxon>Psychodidae</taxon>
        <taxon>Phlebotomus</taxon>
        <taxon>Phlebotomus</taxon>
    </lineage>
</organism>
<dbReference type="PANTHER" id="PTHR16288:SF0">
    <property type="entry name" value="TRNA (GUANINE-N(7)-)-METHYLTRANSFERASE NON-CATALYTIC SUBUNIT WDR4"/>
    <property type="match status" value="1"/>
</dbReference>
<evidence type="ECO:0000256" key="3">
    <source>
        <dbReference type="ARBA" id="ARBA00022694"/>
    </source>
</evidence>
<comment type="similarity">
    <text evidence="8">Belongs to the WD repeat TRM82 family.</text>
</comment>
<evidence type="ECO:0000256" key="2">
    <source>
        <dbReference type="ARBA" id="ARBA00022574"/>
    </source>
</evidence>
<dbReference type="PROSITE" id="PS50082">
    <property type="entry name" value="WD_REPEATS_2"/>
    <property type="match status" value="1"/>
</dbReference>
<keyword evidence="10" id="KW-1185">Reference proteome</keyword>
<dbReference type="HAMAP" id="MF_03056">
    <property type="entry name" value="TRM82"/>
    <property type="match status" value="1"/>
</dbReference>
<reference evidence="9" key="1">
    <citation type="submission" date="2022-08" db="UniProtKB">
        <authorList>
            <consortium name="EnsemblMetazoa"/>
        </authorList>
    </citation>
    <scope>IDENTIFICATION</scope>
    <source>
        <strain evidence="9">Israel</strain>
    </source>
</reference>
<keyword evidence="5 8" id="KW-0539">Nucleus</keyword>
<dbReference type="InterPro" id="IPR036322">
    <property type="entry name" value="WD40_repeat_dom_sf"/>
</dbReference>
<dbReference type="GO" id="GO:0043527">
    <property type="term" value="C:tRNA methyltransferase complex"/>
    <property type="evidence" value="ECO:0007669"/>
    <property type="project" value="TreeGrafter"/>
</dbReference>
<evidence type="ECO:0000256" key="1">
    <source>
        <dbReference type="ARBA" id="ARBA00004123"/>
    </source>
</evidence>
<keyword evidence="2 8" id="KW-0853">WD repeat</keyword>
<accession>A0A1B0D1K4</accession>
<comment type="function">
    <text evidence="6">Required for the Mettl1-dependent formation of N(7)-methylguanine at position 46 (m7G46) in tRNA. In the Mettl1-wuho methyltransferase complex, it is required to stabilize and induce conformational changes of the catalytic subunit. Required for binding of nanos mRNA and repression of translation by the mei-P26-bgcn-bam-sxl complex. May cooperate with mei-P26 and nanos to derepress the BMP signaling pathway. May cooperate with mei-P26 to suppress expression of a subset of microRNAs. May cooperate with mei-P26 to regulate bam expression levels in germline cells during gametogenesis. Required to promote mitosis to meiosis transition during gametogenesis. May regulate germline cell division in part by regulating ribosome biogenesis.</text>
</comment>
<comment type="function">
    <text evidence="8">Required for the formation of N(7)-methylguanine at position 46 (m7G46) in tRNA. In the complex, it is required to stabilize and induce conformational changes of the catalytic subunit.</text>
</comment>
<dbReference type="Pfam" id="PF00400">
    <property type="entry name" value="WD40"/>
    <property type="match status" value="2"/>
</dbReference>
<keyword evidence="4 8" id="KW-0677">Repeat</keyword>
<dbReference type="InterPro" id="IPR001680">
    <property type="entry name" value="WD40_rpt"/>
</dbReference>
<dbReference type="GO" id="GO:0106004">
    <property type="term" value="P:tRNA (guanine-N7)-methylation"/>
    <property type="evidence" value="ECO:0007669"/>
    <property type="project" value="UniProtKB-UniRule"/>
</dbReference>
<comment type="subunit">
    <text evidence="7">Forms a heterodimer with the catalytic subunit Mettl1. Interacts with mei-P26 and weakly interacts with bgcn; required for the function or formation of the mei-P26-bgcn-bam-sxl complex. Interacts with nanos; may be involved in mei-P26-dependent derepression of the BMP signaling pathway. Interacts with Myc; the interaction may be mediated by mei-P26 and may be involved in the regulation of ribosome biogenesis.</text>
</comment>
<dbReference type="EMBL" id="AJVK01010278">
    <property type="status" value="NOT_ANNOTATED_CDS"/>
    <property type="molecule type" value="Genomic_DNA"/>
</dbReference>
<evidence type="ECO:0000313" key="9">
    <source>
        <dbReference type="EnsemblMetazoa" id="PPAI001227-PA"/>
    </source>
</evidence>
<dbReference type="PANTHER" id="PTHR16288">
    <property type="entry name" value="WD40 REPEAT PROTEIN 4"/>
    <property type="match status" value="1"/>
</dbReference>